<dbReference type="Proteomes" id="UP000663828">
    <property type="component" value="Unassembled WGS sequence"/>
</dbReference>
<comment type="caution">
    <text evidence="2">The sequence shown here is derived from an EMBL/GenBank/DDBJ whole genome shotgun (WGS) entry which is preliminary data.</text>
</comment>
<proteinExistence type="predicted"/>
<accession>A0A815WHC2</accession>
<dbReference type="AlphaFoldDB" id="A0A815WHC2"/>
<protein>
    <submittedName>
        <fullName evidence="2">Uncharacterized protein</fullName>
    </submittedName>
</protein>
<dbReference type="EMBL" id="CAJNOR010005101">
    <property type="protein sequence ID" value="CAF1545331.1"/>
    <property type="molecule type" value="Genomic_DNA"/>
</dbReference>
<dbReference type="Proteomes" id="UP000663852">
    <property type="component" value="Unassembled WGS sequence"/>
</dbReference>
<organism evidence="2 3">
    <name type="scientific">Adineta ricciae</name>
    <name type="common">Rotifer</name>
    <dbReference type="NCBI Taxonomy" id="249248"/>
    <lineage>
        <taxon>Eukaryota</taxon>
        <taxon>Metazoa</taxon>
        <taxon>Spiralia</taxon>
        <taxon>Gnathifera</taxon>
        <taxon>Rotifera</taxon>
        <taxon>Eurotatoria</taxon>
        <taxon>Bdelloidea</taxon>
        <taxon>Adinetida</taxon>
        <taxon>Adinetidae</taxon>
        <taxon>Adineta</taxon>
    </lineage>
</organism>
<gene>
    <name evidence="1" type="ORF">EDS130_LOCUS37023</name>
    <name evidence="2" type="ORF">XAT740_LOCUS42479</name>
</gene>
<sequence>MSNGNSSSFVRNVEMEDEDFHLWISNCEFGSIAVNTCLAIIYFYNENGVEEVLLRHTSPVHFSAINELLRDTRAAIKSTANIDASLYFGMLANDDLSARVAIELKEKSQQDAS</sequence>
<evidence type="ECO:0000313" key="3">
    <source>
        <dbReference type="Proteomes" id="UP000663828"/>
    </source>
</evidence>
<evidence type="ECO:0000313" key="1">
    <source>
        <dbReference type="EMBL" id="CAF1415040.1"/>
    </source>
</evidence>
<keyword evidence="3" id="KW-1185">Reference proteome</keyword>
<dbReference type="EMBL" id="CAJNOJ010000356">
    <property type="protein sequence ID" value="CAF1415040.1"/>
    <property type="molecule type" value="Genomic_DNA"/>
</dbReference>
<name>A0A815WHC2_ADIRI</name>
<reference evidence="2" key="1">
    <citation type="submission" date="2021-02" db="EMBL/GenBank/DDBJ databases">
        <authorList>
            <person name="Nowell W R."/>
        </authorList>
    </citation>
    <scope>NUCLEOTIDE SEQUENCE</scope>
</reference>
<evidence type="ECO:0000313" key="2">
    <source>
        <dbReference type="EMBL" id="CAF1545331.1"/>
    </source>
</evidence>